<comment type="caution">
    <text evidence="1">The sequence shown here is derived from an EMBL/GenBank/DDBJ whole genome shotgun (WGS) entry which is preliminary data.</text>
</comment>
<sequence>MAITKVLAEMTKSISEGLRIVVTDVMRIFSPSDDEYPMIGVQPFSGEIYRKIG</sequence>
<reference evidence="1 2" key="1">
    <citation type="journal article" date="2023" name="J. Phycol.">
        <title>Chrysosporum ovalisporum is synonymous with the true-branching cyanobacterium Umezakia natans (Nostocales/Aphanizomenonaceae).</title>
        <authorList>
            <person name="McGregor G.B."/>
            <person name="Sendall B.C."/>
            <person name="Niiyama Y."/>
            <person name="Tuji A."/>
            <person name="Willis A."/>
        </authorList>
    </citation>
    <scope>NUCLEOTIDE SEQUENCE [LARGE SCALE GENOMIC DNA]</scope>
    <source>
        <strain evidence="1 2">FSS-43</strain>
    </source>
</reference>
<dbReference type="RefSeq" id="WP_280650981.1">
    <property type="nucleotide sequence ID" value="NZ_JANQDO010000093.1"/>
</dbReference>
<keyword evidence="2" id="KW-1185">Reference proteome</keyword>
<accession>A0ABT6K8B9</accession>
<keyword evidence="1" id="KW-0808">Transferase</keyword>
<name>A0ABT6K8B9_9CYAN</name>
<protein>
    <submittedName>
        <fullName evidence="1">Nicotinate phosphoribosyltransferase</fullName>
    </submittedName>
</protein>
<organism evidence="1 2">
    <name type="scientific">Umezakia ovalisporum FSS-43</name>
    <dbReference type="NCBI Taxonomy" id="2740520"/>
    <lineage>
        <taxon>Bacteria</taxon>
        <taxon>Bacillati</taxon>
        <taxon>Cyanobacteriota</taxon>
        <taxon>Cyanophyceae</taxon>
        <taxon>Nostocales</taxon>
        <taxon>Nodulariaceae</taxon>
        <taxon>Umezakia</taxon>
    </lineage>
</organism>
<gene>
    <name evidence="1" type="ORF">NWP19_16025</name>
</gene>
<evidence type="ECO:0000313" key="1">
    <source>
        <dbReference type="EMBL" id="MDH6058237.1"/>
    </source>
</evidence>
<keyword evidence="1" id="KW-0328">Glycosyltransferase</keyword>
<evidence type="ECO:0000313" key="2">
    <source>
        <dbReference type="Proteomes" id="UP001159371"/>
    </source>
</evidence>
<dbReference type="EMBL" id="JANQDO010000093">
    <property type="protein sequence ID" value="MDH6058237.1"/>
    <property type="molecule type" value="Genomic_DNA"/>
</dbReference>
<dbReference type="Proteomes" id="UP001159371">
    <property type="component" value="Unassembled WGS sequence"/>
</dbReference>
<proteinExistence type="predicted"/>
<dbReference type="GO" id="GO:0016757">
    <property type="term" value="F:glycosyltransferase activity"/>
    <property type="evidence" value="ECO:0007669"/>
    <property type="project" value="UniProtKB-KW"/>
</dbReference>
<dbReference type="GeneID" id="83685969"/>